<evidence type="ECO:0000313" key="3">
    <source>
        <dbReference type="Proteomes" id="UP001250932"/>
    </source>
</evidence>
<name>A0ABU3K565_9BACT</name>
<sequence>MENKTITSLRFEEARIRDVYARRQDTDRYSWFNPAYRVMIQEQEKIMLRLLHQHGVQSLDEQSILEIGCGKGFWLREFIKWGAQPKNVTGIELLPGRVEEAKQLCPEGVHIENGSAIDLPFRDEQFDVVLQSTVFSSVLDPEMKIRIAREMVRVMKKHGCIIWYDFHVNNPWNSDVRGVKKHEMYKLFPDCQFSLHRVTLAPPITRRLASYSLLGCHLLEKLKILNTHYLALITKPVN</sequence>
<feature type="domain" description="Methyltransferase type 11" evidence="1">
    <location>
        <begin position="65"/>
        <end position="162"/>
    </location>
</feature>
<dbReference type="Pfam" id="PF08241">
    <property type="entry name" value="Methyltransf_11"/>
    <property type="match status" value="1"/>
</dbReference>
<proteinExistence type="predicted"/>
<evidence type="ECO:0000259" key="1">
    <source>
        <dbReference type="Pfam" id="PF08241"/>
    </source>
</evidence>
<dbReference type="Proteomes" id="UP001250932">
    <property type="component" value="Unassembled WGS sequence"/>
</dbReference>
<organism evidence="2 3">
    <name type="scientific">Candidatus Nitronereus thalassa</name>
    <dbReference type="NCBI Taxonomy" id="3020898"/>
    <lineage>
        <taxon>Bacteria</taxon>
        <taxon>Pseudomonadati</taxon>
        <taxon>Nitrospirota</taxon>
        <taxon>Nitrospiria</taxon>
        <taxon>Nitrospirales</taxon>
        <taxon>Nitrospiraceae</taxon>
        <taxon>Candidatus Nitronereus</taxon>
    </lineage>
</organism>
<dbReference type="InterPro" id="IPR013216">
    <property type="entry name" value="Methyltransf_11"/>
</dbReference>
<keyword evidence="2" id="KW-0489">Methyltransferase</keyword>
<dbReference type="SUPFAM" id="SSF53335">
    <property type="entry name" value="S-adenosyl-L-methionine-dependent methyltransferases"/>
    <property type="match status" value="1"/>
</dbReference>
<dbReference type="Gene3D" id="3.40.50.150">
    <property type="entry name" value="Vaccinia Virus protein VP39"/>
    <property type="match status" value="1"/>
</dbReference>
<dbReference type="GO" id="GO:0008168">
    <property type="term" value="F:methyltransferase activity"/>
    <property type="evidence" value="ECO:0007669"/>
    <property type="project" value="UniProtKB-KW"/>
</dbReference>
<accession>A0ABU3K565</accession>
<dbReference type="RefSeq" id="WP_313831904.1">
    <property type="nucleotide sequence ID" value="NZ_JAQOUE010000001.1"/>
</dbReference>
<comment type="caution">
    <text evidence="2">The sequence shown here is derived from an EMBL/GenBank/DDBJ whole genome shotgun (WGS) entry which is preliminary data.</text>
</comment>
<dbReference type="EMBL" id="JAQOUE010000001">
    <property type="protein sequence ID" value="MDT7041554.1"/>
    <property type="molecule type" value="Genomic_DNA"/>
</dbReference>
<reference evidence="2 3" key="1">
    <citation type="journal article" date="2023" name="ISME J.">
        <title>Cultivation and genomic characterization of novel and ubiquitous marine nitrite-oxidizing bacteria from the Nitrospirales.</title>
        <authorList>
            <person name="Mueller A.J."/>
            <person name="Daebeler A."/>
            <person name="Herbold C.W."/>
            <person name="Kirkegaard R.H."/>
            <person name="Daims H."/>
        </authorList>
    </citation>
    <scope>NUCLEOTIDE SEQUENCE [LARGE SCALE GENOMIC DNA]</scope>
    <source>
        <strain evidence="2 3">EB</strain>
    </source>
</reference>
<dbReference type="InterPro" id="IPR029063">
    <property type="entry name" value="SAM-dependent_MTases_sf"/>
</dbReference>
<gene>
    <name evidence="2" type="ORF">PPG34_04280</name>
</gene>
<dbReference type="GO" id="GO:0032259">
    <property type="term" value="P:methylation"/>
    <property type="evidence" value="ECO:0007669"/>
    <property type="project" value="UniProtKB-KW"/>
</dbReference>
<keyword evidence="3" id="KW-1185">Reference proteome</keyword>
<evidence type="ECO:0000313" key="2">
    <source>
        <dbReference type="EMBL" id="MDT7041554.1"/>
    </source>
</evidence>
<dbReference type="PANTHER" id="PTHR43591">
    <property type="entry name" value="METHYLTRANSFERASE"/>
    <property type="match status" value="1"/>
</dbReference>
<dbReference type="CDD" id="cd02440">
    <property type="entry name" value="AdoMet_MTases"/>
    <property type="match status" value="1"/>
</dbReference>
<keyword evidence="2" id="KW-0808">Transferase</keyword>
<protein>
    <submittedName>
        <fullName evidence="2">Class I SAM-dependent methyltransferase</fullName>
    </submittedName>
</protein>